<dbReference type="InterPro" id="IPR029787">
    <property type="entry name" value="Nucleotide_cyclase"/>
</dbReference>
<dbReference type="PROSITE" id="PS50006">
    <property type="entry name" value="FHA_DOMAIN"/>
    <property type="match status" value="1"/>
</dbReference>
<dbReference type="Pfam" id="PF00498">
    <property type="entry name" value="FHA"/>
    <property type="match status" value="1"/>
</dbReference>
<name>A0A480AY19_9BURK</name>
<evidence type="ECO:0000313" key="3">
    <source>
        <dbReference type="EMBL" id="GCL66253.1"/>
    </source>
</evidence>
<dbReference type="GO" id="GO:0009190">
    <property type="term" value="P:cyclic nucleotide biosynthetic process"/>
    <property type="evidence" value="ECO:0007669"/>
    <property type="project" value="InterPro"/>
</dbReference>
<dbReference type="Gene3D" id="3.30.70.1230">
    <property type="entry name" value="Nucleotide cyclase"/>
    <property type="match status" value="1"/>
</dbReference>
<dbReference type="PANTHER" id="PTHR43081">
    <property type="entry name" value="ADENYLATE CYCLASE, TERMINAL-DIFFERENTIATION SPECIFIC-RELATED"/>
    <property type="match status" value="1"/>
</dbReference>
<dbReference type="InterPro" id="IPR000253">
    <property type="entry name" value="FHA_dom"/>
</dbReference>
<dbReference type="SUPFAM" id="SSF49879">
    <property type="entry name" value="SMAD/FHA domain"/>
    <property type="match status" value="1"/>
</dbReference>
<dbReference type="Proteomes" id="UP000301751">
    <property type="component" value="Unassembled WGS sequence"/>
</dbReference>
<dbReference type="InterPro" id="IPR050697">
    <property type="entry name" value="Adenylyl/Guanylyl_Cyclase_3/4"/>
</dbReference>
<dbReference type="RefSeq" id="WP_162520943.1">
    <property type="nucleotide sequence ID" value="NZ_BJCL01000030.1"/>
</dbReference>
<evidence type="ECO:0000313" key="4">
    <source>
        <dbReference type="Proteomes" id="UP000301751"/>
    </source>
</evidence>
<dbReference type="SMART" id="SM00044">
    <property type="entry name" value="CYCc"/>
    <property type="match status" value="1"/>
</dbReference>
<dbReference type="Pfam" id="PF00211">
    <property type="entry name" value="Guanylate_cyc"/>
    <property type="match status" value="1"/>
</dbReference>
<dbReference type="InterPro" id="IPR001054">
    <property type="entry name" value="A/G_cyclase"/>
</dbReference>
<dbReference type="CDD" id="cd00060">
    <property type="entry name" value="FHA"/>
    <property type="match status" value="1"/>
</dbReference>
<protein>
    <recommendedName>
        <fullName evidence="5">Guanylate cyclase domain-containing protein</fullName>
    </recommendedName>
</protein>
<dbReference type="PROSITE" id="PS50125">
    <property type="entry name" value="GUANYLATE_CYCLASE_2"/>
    <property type="match status" value="1"/>
</dbReference>
<dbReference type="PANTHER" id="PTHR43081:SF1">
    <property type="entry name" value="ADENYLATE CYCLASE, TERMINAL-DIFFERENTIATION SPECIFIC"/>
    <property type="match status" value="1"/>
</dbReference>
<dbReference type="InterPro" id="IPR008984">
    <property type="entry name" value="SMAD_FHA_dom_sf"/>
</dbReference>
<dbReference type="GO" id="GO:0004016">
    <property type="term" value="F:adenylate cyclase activity"/>
    <property type="evidence" value="ECO:0007669"/>
    <property type="project" value="UniProtKB-ARBA"/>
</dbReference>
<dbReference type="AlphaFoldDB" id="A0A480AY19"/>
<proteinExistence type="predicted"/>
<gene>
    <name evidence="3" type="ORF">AQPW35_53340</name>
</gene>
<comment type="caution">
    <text evidence="3">The sequence shown here is derived from an EMBL/GenBank/DDBJ whole genome shotgun (WGS) entry which is preliminary data.</text>
</comment>
<sequence length="326" mass="35456">MALDLPLATLSMTEIIRLQTLLSQELTRRFEAAATVCFTDVVGSTAYFARFGDARGRQLQQLHVDALERALQAHGGRLVDTAGDGAVSIFSDATQAAQAMCALQHDLNAANRHRARDDQVVLRVGLHHGRVLTDGVQVTGDVMNLCARIAASAEPGQIRLSHDCFRELDNLQRLRCRPLGEVQLKGAGRAMALLSLHWLDRSRFPVAVRVRQTGEVIDLPLQDIVSFGRLDIIEGMTANDVVLALPDALATRQISRWHFELRRGPDGYVLRSVSTHPTVVDGLVLQRGEEAPALPGSVVVLSGVMTLDLLGRQQADDNPGDATMVA</sequence>
<evidence type="ECO:0000259" key="2">
    <source>
        <dbReference type="PROSITE" id="PS50125"/>
    </source>
</evidence>
<dbReference type="SUPFAM" id="SSF55073">
    <property type="entry name" value="Nucleotide cyclase"/>
    <property type="match status" value="1"/>
</dbReference>
<reference evidence="4" key="1">
    <citation type="submission" date="2019-03" db="EMBL/GenBank/DDBJ databases">
        <title>Aquabacterium pictum sp.nov., the first bacteriochlorophyll a-containing freshwater bacterium in the genus Aquabacterium of the class Betaproteobacteria.</title>
        <authorList>
            <person name="Hirose S."/>
            <person name="Tank M."/>
            <person name="Hara E."/>
            <person name="Tamaki H."/>
            <person name="Takaichi S."/>
            <person name="Haruta S."/>
            <person name="Hanada S."/>
        </authorList>
    </citation>
    <scope>NUCLEOTIDE SEQUENCE [LARGE SCALE GENOMIC DNA]</scope>
    <source>
        <strain evidence="4">W35</strain>
    </source>
</reference>
<keyword evidence="4" id="KW-1185">Reference proteome</keyword>
<evidence type="ECO:0008006" key="5">
    <source>
        <dbReference type="Google" id="ProtNLM"/>
    </source>
</evidence>
<evidence type="ECO:0000259" key="1">
    <source>
        <dbReference type="PROSITE" id="PS50006"/>
    </source>
</evidence>
<accession>A0A480AY19</accession>
<feature type="domain" description="Guanylate cyclase" evidence="2">
    <location>
        <begin position="35"/>
        <end position="150"/>
    </location>
</feature>
<organism evidence="3 4">
    <name type="scientific">Pseudaquabacterium pictum</name>
    <dbReference type="NCBI Taxonomy" id="2315236"/>
    <lineage>
        <taxon>Bacteria</taxon>
        <taxon>Pseudomonadati</taxon>
        <taxon>Pseudomonadota</taxon>
        <taxon>Betaproteobacteria</taxon>
        <taxon>Burkholderiales</taxon>
        <taxon>Sphaerotilaceae</taxon>
        <taxon>Pseudaquabacterium</taxon>
    </lineage>
</organism>
<dbReference type="GO" id="GO:0035556">
    <property type="term" value="P:intracellular signal transduction"/>
    <property type="evidence" value="ECO:0007669"/>
    <property type="project" value="InterPro"/>
</dbReference>
<dbReference type="Gene3D" id="2.60.200.20">
    <property type="match status" value="1"/>
</dbReference>
<feature type="domain" description="FHA" evidence="1">
    <location>
        <begin position="225"/>
        <end position="285"/>
    </location>
</feature>
<dbReference type="CDD" id="cd07302">
    <property type="entry name" value="CHD"/>
    <property type="match status" value="1"/>
</dbReference>
<dbReference type="EMBL" id="BJCL01000030">
    <property type="protein sequence ID" value="GCL66253.1"/>
    <property type="molecule type" value="Genomic_DNA"/>
</dbReference>